<comment type="caution">
    <text evidence="9">The sequence shown here is derived from an EMBL/GenBank/DDBJ whole genome shotgun (WGS) entry which is preliminary data.</text>
</comment>
<keyword evidence="8" id="KW-0732">Signal</keyword>
<dbReference type="InterPro" id="IPR011990">
    <property type="entry name" value="TPR-like_helical_dom_sf"/>
</dbReference>
<evidence type="ECO:0000256" key="2">
    <source>
        <dbReference type="ARBA" id="ARBA00022490"/>
    </source>
</evidence>
<proteinExistence type="inferred from homology"/>
<evidence type="ECO:0000256" key="5">
    <source>
        <dbReference type="ARBA" id="ARBA00038253"/>
    </source>
</evidence>
<organism evidence="9 10">
    <name type="scientific">Chryseobacterium elymi</name>
    <dbReference type="NCBI Taxonomy" id="395936"/>
    <lineage>
        <taxon>Bacteria</taxon>
        <taxon>Pseudomonadati</taxon>
        <taxon>Bacteroidota</taxon>
        <taxon>Flavobacteriia</taxon>
        <taxon>Flavobacteriales</taxon>
        <taxon>Weeksellaceae</taxon>
        <taxon>Chryseobacterium group</taxon>
        <taxon>Chryseobacterium</taxon>
    </lineage>
</organism>
<dbReference type="InterPro" id="IPR051476">
    <property type="entry name" value="Bac_ResReg_Asp_Phosphatase"/>
</dbReference>
<evidence type="ECO:0000256" key="3">
    <source>
        <dbReference type="ARBA" id="ARBA00022737"/>
    </source>
</evidence>
<evidence type="ECO:0000313" key="10">
    <source>
        <dbReference type="Proteomes" id="UP000257030"/>
    </source>
</evidence>
<keyword evidence="7" id="KW-0812">Transmembrane</keyword>
<dbReference type="GO" id="GO:0003677">
    <property type="term" value="F:DNA binding"/>
    <property type="evidence" value="ECO:0007669"/>
    <property type="project" value="InterPro"/>
</dbReference>
<evidence type="ECO:0000256" key="7">
    <source>
        <dbReference type="SAM" id="Phobius"/>
    </source>
</evidence>
<name>A0A3D9D8P1_9FLAO</name>
<keyword evidence="2" id="KW-0963">Cytoplasm</keyword>
<keyword evidence="3" id="KW-0677">Repeat</keyword>
<dbReference type="PANTHER" id="PTHR46630">
    <property type="entry name" value="TETRATRICOPEPTIDE REPEAT PROTEIN 29"/>
    <property type="match status" value="1"/>
</dbReference>
<dbReference type="Gene3D" id="1.25.40.10">
    <property type="entry name" value="Tetratricopeptide repeat domain"/>
    <property type="match status" value="2"/>
</dbReference>
<comment type="subcellular location">
    <subcellularLocation>
        <location evidence="1">Cytoplasm</location>
    </subcellularLocation>
</comment>
<dbReference type="InterPro" id="IPR016032">
    <property type="entry name" value="Sig_transdc_resp-reg_C-effctor"/>
</dbReference>
<protein>
    <recommendedName>
        <fullName evidence="11">HTH luxR-type domain-containing protein</fullName>
    </recommendedName>
</protein>
<evidence type="ECO:0000256" key="8">
    <source>
        <dbReference type="SAM" id="SignalP"/>
    </source>
</evidence>
<dbReference type="AlphaFoldDB" id="A0A3D9D8P1"/>
<dbReference type="GO" id="GO:0006355">
    <property type="term" value="P:regulation of DNA-templated transcription"/>
    <property type="evidence" value="ECO:0007669"/>
    <property type="project" value="InterPro"/>
</dbReference>
<reference evidence="9 10" key="1">
    <citation type="journal article" date="2010" name="Syst. Appl. Microbiol.">
        <title>Four new species of Chryseobacterium from the rhizosphere of coastal sand dune plants, Chryseobacterium elymi sp. nov., Chryseobacterium hagamense sp. nov., Chryseobacterium lathyri sp. nov. and Chryseobacterium rhizosphaerae sp. nov.</title>
        <authorList>
            <person name="Cho S.H."/>
            <person name="Lee K.S."/>
            <person name="Shin D.S."/>
            <person name="Han J.H."/>
            <person name="Park K.S."/>
            <person name="Lee C.H."/>
            <person name="Park K.H."/>
            <person name="Kim S.B."/>
        </authorList>
    </citation>
    <scope>NUCLEOTIDE SEQUENCE [LARGE SCALE GENOMIC DNA]</scope>
    <source>
        <strain evidence="9 10">KCTC 22547</strain>
    </source>
</reference>
<evidence type="ECO:0000256" key="6">
    <source>
        <dbReference type="SAM" id="Coils"/>
    </source>
</evidence>
<comment type="similarity">
    <text evidence="5">Belongs to the Rap family.</text>
</comment>
<keyword evidence="4" id="KW-0802">TPR repeat</keyword>
<keyword evidence="6" id="KW-0175">Coiled coil</keyword>
<feature type="coiled-coil region" evidence="6">
    <location>
        <begin position="368"/>
        <end position="395"/>
    </location>
</feature>
<evidence type="ECO:0000256" key="4">
    <source>
        <dbReference type="ARBA" id="ARBA00022803"/>
    </source>
</evidence>
<sequence>MYRFILPFFLLLSCVFYAQQLSPSEIDELQKDKYYQYFQEEKFYEGIEFSKQTIKLSEKINYAKGKARGYTYIAGFLHSLGNYNEVLQYLQKAEDLVSEYEDDPVLLSSLFTLYGKNYYVLGFTEKSNENYNKALKEAFKLKDKKQKQKRLHFIYGSKAVNFGLLKDNDSMYYYVHKAYKISPRVVEATNLTDYFITQKKNEDSAKFYLDKAENLLKISTETFDYLVFNYMSGRYYKNKGEYSKALVFYENSLEASIRMKRPKNVMKNYKDIAEIYSSQNNVYKANEYLLKYTKLRDSLAENNVLAIQATEKKIINDEKKQSQNSNMKLYYILGGLFLGVIIISVLSFSHYMKNKKKDFLLTKNMAAILQQDQQVRELKKKVNESFEEVIQLAKENSPEFWGRFQEVYPDFRGRILTINPNLKTSELILCAYIYLGFNTKDIAQYTFKAVQTIKNNKYNLRKRLNVPQQEDFILWMRII</sequence>
<gene>
    <name evidence="9" type="ORF">DRF60_17790</name>
</gene>
<dbReference type="SUPFAM" id="SSF46894">
    <property type="entry name" value="C-terminal effector domain of the bipartite response regulators"/>
    <property type="match status" value="1"/>
</dbReference>
<keyword evidence="10" id="KW-1185">Reference proteome</keyword>
<evidence type="ECO:0008006" key="11">
    <source>
        <dbReference type="Google" id="ProtNLM"/>
    </source>
</evidence>
<dbReference type="EMBL" id="QNUH01000021">
    <property type="protein sequence ID" value="REC74318.1"/>
    <property type="molecule type" value="Genomic_DNA"/>
</dbReference>
<dbReference type="GO" id="GO:0005737">
    <property type="term" value="C:cytoplasm"/>
    <property type="evidence" value="ECO:0007669"/>
    <property type="project" value="UniProtKB-SubCell"/>
</dbReference>
<dbReference type="PANTHER" id="PTHR46630:SF1">
    <property type="entry name" value="TETRATRICOPEPTIDE REPEAT PROTEIN 29"/>
    <property type="match status" value="1"/>
</dbReference>
<keyword evidence="7" id="KW-0472">Membrane</keyword>
<accession>A0A3D9D8P1</accession>
<keyword evidence="7" id="KW-1133">Transmembrane helix</keyword>
<dbReference type="Proteomes" id="UP000257030">
    <property type="component" value="Unassembled WGS sequence"/>
</dbReference>
<evidence type="ECO:0000313" key="9">
    <source>
        <dbReference type="EMBL" id="REC74318.1"/>
    </source>
</evidence>
<feature type="transmembrane region" description="Helical" evidence="7">
    <location>
        <begin position="329"/>
        <end position="348"/>
    </location>
</feature>
<evidence type="ECO:0000256" key="1">
    <source>
        <dbReference type="ARBA" id="ARBA00004496"/>
    </source>
</evidence>
<dbReference type="RefSeq" id="WP_116013902.1">
    <property type="nucleotide sequence ID" value="NZ_QNUH01000021.1"/>
</dbReference>
<dbReference type="SUPFAM" id="SSF48452">
    <property type="entry name" value="TPR-like"/>
    <property type="match status" value="1"/>
</dbReference>
<feature type="signal peptide" evidence="8">
    <location>
        <begin position="1"/>
        <end position="18"/>
    </location>
</feature>
<dbReference type="OrthoDB" id="1017207at2"/>
<feature type="chain" id="PRO_5017762406" description="HTH luxR-type domain-containing protein" evidence="8">
    <location>
        <begin position="19"/>
        <end position="479"/>
    </location>
</feature>